<accession>A0A4P6K0X7</accession>
<dbReference type="KEGG" id="kbs:EPA93_37125"/>
<name>A0A4P6K0X7_KTERU</name>
<dbReference type="EMBL" id="CP035758">
    <property type="protein sequence ID" value="QBD81300.1"/>
    <property type="molecule type" value="Genomic_DNA"/>
</dbReference>
<dbReference type="Proteomes" id="UP000290365">
    <property type="component" value="Chromosome"/>
</dbReference>
<evidence type="ECO:0000313" key="1">
    <source>
        <dbReference type="EMBL" id="QBD81300.1"/>
    </source>
</evidence>
<dbReference type="RefSeq" id="WP_129892361.1">
    <property type="nucleotide sequence ID" value="NZ_CP035758.1"/>
</dbReference>
<protein>
    <submittedName>
        <fullName evidence="1">Uncharacterized protein</fullName>
    </submittedName>
</protein>
<organism evidence="1 2">
    <name type="scientific">Ktedonosporobacter rubrisoli</name>
    <dbReference type="NCBI Taxonomy" id="2509675"/>
    <lineage>
        <taxon>Bacteria</taxon>
        <taxon>Bacillati</taxon>
        <taxon>Chloroflexota</taxon>
        <taxon>Ktedonobacteria</taxon>
        <taxon>Ktedonobacterales</taxon>
        <taxon>Ktedonosporobacteraceae</taxon>
        <taxon>Ktedonosporobacter</taxon>
    </lineage>
</organism>
<proteinExistence type="predicted"/>
<dbReference type="AlphaFoldDB" id="A0A4P6K0X7"/>
<keyword evidence="2" id="KW-1185">Reference proteome</keyword>
<reference evidence="1 2" key="1">
    <citation type="submission" date="2019-01" db="EMBL/GenBank/DDBJ databases">
        <title>Ktedonosporobacter rubrisoli SCAWS-G2.</title>
        <authorList>
            <person name="Huang Y."/>
            <person name="Yan B."/>
        </authorList>
    </citation>
    <scope>NUCLEOTIDE SEQUENCE [LARGE SCALE GENOMIC DNA]</scope>
    <source>
        <strain evidence="1 2">SCAWS-G2</strain>
    </source>
</reference>
<evidence type="ECO:0000313" key="2">
    <source>
        <dbReference type="Proteomes" id="UP000290365"/>
    </source>
</evidence>
<gene>
    <name evidence="1" type="ORF">EPA93_37125</name>
</gene>
<sequence length="81" mass="9773">MMEEKKQQPLTNQVLYVLGQLNQAYRAYNTSLPSHIRVQLTTTFYQYYKWLLHWRIPFRFDQVQRCYLPPASLHNSMSGAY</sequence>